<accession>A0ABR1Q389</accession>
<reference evidence="1 2" key="1">
    <citation type="submission" date="2023-01" db="EMBL/GenBank/DDBJ databases">
        <title>Analysis of 21 Apiospora genomes using comparative genomics revels a genus with tremendous synthesis potential of carbohydrate active enzymes and secondary metabolites.</title>
        <authorList>
            <person name="Sorensen T."/>
        </authorList>
    </citation>
    <scope>NUCLEOTIDE SEQUENCE [LARGE SCALE GENOMIC DNA]</scope>
    <source>
        <strain evidence="1 2">CBS 24483</strain>
    </source>
</reference>
<protein>
    <submittedName>
        <fullName evidence="1">Uncharacterized protein</fullName>
    </submittedName>
</protein>
<comment type="caution">
    <text evidence="1">The sequence shown here is derived from an EMBL/GenBank/DDBJ whole genome shotgun (WGS) entry which is preliminary data.</text>
</comment>
<dbReference type="RefSeq" id="XP_066696456.1">
    <property type="nucleotide sequence ID" value="XM_066846965.1"/>
</dbReference>
<dbReference type="Proteomes" id="UP001391051">
    <property type="component" value="Unassembled WGS sequence"/>
</dbReference>
<evidence type="ECO:0000313" key="1">
    <source>
        <dbReference type="EMBL" id="KAK7946422.1"/>
    </source>
</evidence>
<proteinExistence type="predicted"/>
<sequence length="111" mass="11799">MQVSGSNGNAILGKGTMNDPTKVGVEELVGWWDLLNVMARIASLAVPNLKLRWGPLPASRASSIEIQSPKGLKCVAGCAKSRKVGSSQRERCSSIAELMDATQMPESRSSV</sequence>
<keyword evidence="2" id="KW-1185">Reference proteome</keyword>
<name>A0ABR1Q389_9PEZI</name>
<dbReference type="GeneID" id="92080027"/>
<dbReference type="EMBL" id="JAQQWE010000007">
    <property type="protein sequence ID" value="KAK7946422.1"/>
    <property type="molecule type" value="Genomic_DNA"/>
</dbReference>
<organism evidence="1 2">
    <name type="scientific">Apiospora aurea</name>
    <dbReference type="NCBI Taxonomy" id="335848"/>
    <lineage>
        <taxon>Eukaryota</taxon>
        <taxon>Fungi</taxon>
        <taxon>Dikarya</taxon>
        <taxon>Ascomycota</taxon>
        <taxon>Pezizomycotina</taxon>
        <taxon>Sordariomycetes</taxon>
        <taxon>Xylariomycetidae</taxon>
        <taxon>Amphisphaeriales</taxon>
        <taxon>Apiosporaceae</taxon>
        <taxon>Apiospora</taxon>
    </lineage>
</organism>
<gene>
    <name evidence="1" type="ORF">PG986_010743</name>
</gene>
<evidence type="ECO:0000313" key="2">
    <source>
        <dbReference type="Proteomes" id="UP001391051"/>
    </source>
</evidence>